<feature type="binding site" evidence="15">
    <location>
        <position position="69"/>
    </location>
    <ligand>
        <name>Zn(2+)</name>
        <dbReference type="ChEBI" id="CHEBI:29105"/>
        <note>catalytic</note>
    </ligand>
</feature>
<evidence type="ECO:0000256" key="1">
    <source>
        <dbReference type="ARBA" id="ARBA00002151"/>
    </source>
</evidence>
<dbReference type="NCBIfam" id="TIGR00326">
    <property type="entry name" value="eubact_ribD"/>
    <property type="match status" value="1"/>
</dbReference>
<keyword evidence="6 12" id="KW-0686">Riboflavin biosynthesis</keyword>
<dbReference type="GO" id="GO:0050661">
    <property type="term" value="F:NADP binding"/>
    <property type="evidence" value="ECO:0007669"/>
    <property type="project" value="InterPro"/>
</dbReference>
<feature type="binding site" evidence="14">
    <location>
        <position position="222"/>
    </location>
    <ligand>
        <name>NADP(+)</name>
        <dbReference type="ChEBI" id="CHEBI:58349"/>
    </ligand>
</feature>
<feature type="binding site" evidence="14">
    <location>
        <position position="218"/>
    </location>
    <ligand>
        <name>NADP(+)</name>
        <dbReference type="ChEBI" id="CHEBI:58349"/>
    </ligand>
</feature>
<keyword evidence="11" id="KW-0511">Multifunctional enzyme</keyword>
<evidence type="ECO:0000256" key="3">
    <source>
        <dbReference type="ARBA" id="ARBA00004910"/>
    </source>
</evidence>
<evidence type="ECO:0000259" key="16">
    <source>
        <dbReference type="PROSITE" id="PS51747"/>
    </source>
</evidence>
<reference evidence="17 18" key="2">
    <citation type="journal article" date="2011" name="PLoS ONE">
        <title>The Cyst-Dividing Bacterium Ramlibacter tataouinensis TTB310 Genome Reveals a Well-Stocked Toolbox for Adaptation to a Desert Environment.</title>
        <authorList>
            <person name="De Luca G."/>
            <person name="Barakat M."/>
            <person name="Ortet P."/>
            <person name="Fochesato S."/>
            <person name="Jourlin-Castelli C."/>
            <person name="Ansaldi M."/>
            <person name="Py B."/>
            <person name="Fichant G."/>
            <person name="Coutinho P.M."/>
            <person name="Voulhoux R."/>
            <person name="Bastien O."/>
            <person name="Marechal E."/>
            <person name="Henrissat B."/>
            <person name="Quentin Y."/>
            <person name="Noirot P."/>
            <person name="Filloux A."/>
            <person name="Mejean V."/>
            <person name="Dubow M.S."/>
            <person name="Barras F."/>
            <person name="Barbe V."/>
            <person name="Weissenbach J."/>
            <person name="Mihalcescu I."/>
            <person name="Vermeglio A."/>
            <person name="Achouak W."/>
            <person name="Heulin T."/>
        </authorList>
    </citation>
    <scope>NUCLEOTIDE SEQUENCE [LARGE SCALE GENOMIC DNA]</scope>
    <source>
        <strain evidence="18">ATCC BAA-407 / DSM 14655 / LMG 21543 / TTB310</strain>
    </source>
</reference>
<dbReference type="Proteomes" id="UP000008385">
    <property type="component" value="Chromosome"/>
</dbReference>
<dbReference type="GO" id="GO:0009231">
    <property type="term" value="P:riboflavin biosynthetic process"/>
    <property type="evidence" value="ECO:0007669"/>
    <property type="project" value="UniProtKB-UniPathway"/>
</dbReference>
<keyword evidence="9 12" id="KW-0521">NADP</keyword>
<dbReference type="HOGENOM" id="CLU_036590_1_2_4"/>
<dbReference type="GO" id="GO:0008270">
    <property type="term" value="F:zinc ion binding"/>
    <property type="evidence" value="ECO:0007669"/>
    <property type="project" value="InterPro"/>
</dbReference>
<proteinExistence type="inferred from homology"/>
<dbReference type="UniPathway" id="UPA00275">
    <property type="reaction ID" value="UER00401"/>
</dbReference>
<comment type="pathway">
    <text evidence="3 12">Cofactor biosynthesis; riboflavin biosynthesis; 5-amino-6-(D-ribitylamino)uracil from GTP: step 3/4.</text>
</comment>
<dbReference type="PIRSF" id="PIRSF006769">
    <property type="entry name" value="RibD"/>
    <property type="match status" value="1"/>
</dbReference>
<evidence type="ECO:0000256" key="15">
    <source>
        <dbReference type="PIRSR" id="PIRSR006769-3"/>
    </source>
</evidence>
<dbReference type="KEGG" id="rta:Rta_15230"/>
<feature type="binding site" evidence="14">
    <location>
        <position position="176"/>
    </location>
    <ligand>
        <name>NADP(+)</name>
        <dbReference type="ChEBI" id="CHEBI:58349"/>
    </ligand>
</feature>
<dbReference type="eggNOG" id="COG1985">
    <property type="taxonomic scope" value="Bacteria"/>
</dbReference>
<comment type="similarity">
    <text evidence="5 12">In the C-terminal section; belongs to the HTP reductase family.</text>
</comment>
<dbReference type="InterPro" id="IPR002734">
    <property type="entry name" value="RibDG_C"/>
</dbReference>
<feature type="binding site" evidence="14">
    <location>
        <begin position="315"/>
        <end position="321"/>
    </location>
    <ligand>
        <name>NADP(+)</name>
        <dbReference type="ChEBI" id="CHEBI:58349"/>
    </ligand>
</feature>
<dbReference type="Gene3D" id="3.40.430.10">
    <property type="entry name" value="Dihydrofolate Reductase, subunit A"/>
    <property type="match status" value="1"/>
</dbReference>
<gene>
    <name evidence="17" type="primary">ribD</name>
    <name evidence="17" type="ordered locus">Rta_15230</name>
</gene>
<dbReference type="eggNOG" id="COG0117">
    <property type="taxonomic scope" value="Bacteria"/>
</dbReference>
<feature type="binding site" evidence="15">
    <location>
        <position position="97"/>
    </location>
    <ligand>
        <name>Zn(2+)</name>
        <dbReference type="ChEBI" id="CHEBI:29105"/>
        <note>catalytic</note>
    </ligand>
</feature>
<evidence type="ECO:0000256" key="11">
    <source>
        <dbReference type="ARBA" id="ARBA00023268"/>
    </source>
</evidence>
<dbReference type="PROSITE" id="PS00903">
    <property type="entry name" value="CYT_DCMP_DEAMINASES_1"/>
    <property type="match status" value="1"/>
</dbReference>
<evidence type="ECO:0000256" key="12">
    <source>
        <dbReference type="PIRNR" id="PIRNR006769"/>
    </source>
</evidence>
<feature type="binding site" evidence="14">
    <location>
        <position position="190"/>
    </location>
    <ligand>
        <name>substrate</name>
    </ligand>
</feature>
<dbReference type="GO" id="GO:0008835">
    <property type="term" value="F:diaminohydroxyphosphoribosylaminopyrimidine deaminase activity"/>
    <property type="evidence" value="ECO:0007669"/>
    <property type="project" value="UniProtKB-EC"/>
</dbReference>
<dbReference type="Pfam" id="PF01872">
    <property type="entry name" value="RibD_C"/>
    <property type="match status" value="1"/>
</dbReference>
<dbReference type="Gene3D" id="3.40.140.10">
    <property type="entry name" value="Cytidine Deaminase, domain 2"/>
    <property type="match status" value="1"/>
</dbReference>
<comment type="function">
    <text evidence="1 12">Converts 2,5-diamino-6-(ribosylamino)-4(3h)-pyrimidinone 5'-phosphate into 5-amino-6-(ribosylamino)-2,4(1h,3h)-pyrimidinedione 5'-phosphate.</text>
</comment>
<reference evidence="18" key="1">
    <citation type="submission" date="2006-01" db="EMBL/GenBank/DDBJ databases">
        <title>Genome of the cyst-dividing bacterium Ramlibacter tataouinensis.</title>
        <authorList>
            <person name="Barakat M."/>
            <person name="Ortet P."/>
            <person name="De Luca G."/>
            <person name="Jourlin-Castelli C."/>
            <person name="Ansaldi M."/>
            <person name="Py B."/>
            <person name="Fichant G."/>
            <person name="Coutinho P."/>
            <person name="Voulhoux R."/>
            <person name="Bastien O."/>
            <person name="Roy S."/>
            <person name="Marechal E."/>
            <person name="Henrissat B."/>
            <person name="Quentin Y."/>
            <person name="Noirot P."/>
            <person name="Filloux A."/>
            <person name="Mejean V."/>
            <person name="DuBow M."/>
            <person name="Barras F."/>
            <person name="Heulin T."/>
        </authorList>
    </citation>
    <scope>NUCLEOTIDE SEQUENCE [LARGE SCALE GENOMIC DNA]</scope>
    <source>
        <strain evidence="18">ATCC BAA-407 / DSM 14655 / LMG 21543 / TTB310</strain>
    </source>
</reference>
<feature type="domain" description="CMP/dCMP-type deaminase" evidence="16">
    <location>
        <begin position="19"/>
        <end position="145"/>
    </location>
</feature>
<dbReference type="PANTHER" id="PTHR38011">
    <property type="entry name" value="DIHYDROFOLATE REDUCTASE FAMILY PROTEIN (AFU_ORTHOLOGUE AFUA_8G06820)"/>
    <property type="match status" value="1"/>
</dbReference>
<dbReference type="PATRIC" id="fig|365046.3.peg.1553"/>
<comment type="pathway">
    <text evidence="2 12">Cofactor biosynthesis; riboflavin biosynthesis; 5-amino-6-(D-ribitylamino)uracil from GTP: step 2/4.</text>
</comment>
<keyword evidence="10 12" id="KW-0560">Oxidoreductase</keyword>
<dbReference type="EMBL" id="CP000245">
    <property type="protein sequence ID" value="AEG92614.1"/>
    <property type="molecule type" value="Genomic_DNA"/>
</dbReference>
<keyword evidence="12" id="KW-0378">Hydrolase</keyword>
<feature type="active site" description="Proton donor" evidence="13">
    <location>
        <position position="71"/>
    </location>
</feature>
<comment type="catalytic activity">
    <reaction evidence="12">
        <text>5-amino-6-(5-phospho-D-ribitylamino)uracil + NADP(+) = 5-amino-6-(5-phospho-D-ribosylamino)uracil + NADPH + H(+)</text>
        <dbReference type="Rhea" id="RHEA:17845"/>
        <dbReference type="ChEBI" id="CHEBI:15378"/>
        <dbReference type="ChEBI" id="CHEBI:57783"/>
        <dbReference type="ChEBI" id="CHEBI:58349"/>
        <dbReference type="ChEBI" id="CHEBI:58421"/>
        <dbReference type="ChEBI" id="CHEBI:58453"/>
        <dbReference type="EC" id="1.1.1.193"/>
    </reaction>
</comment>
<feature type="binding site" evidence="14">
    <location>
        <position position="206"/>
    </location>
    <ligand>
        <name>substrate</name>
    </ligand>
</feature>
<comment type="cofactor">
    <cofactor evidence="12 15">
        <name>Zn(2+)</name>
        <dbReference type="ChEBI" id="CHEBI:29105"/>
    </cofactor>
    <text evidence="12 15">Binds 1 zinc ion.</text>
</comment>
<keyword evidence="18" id="KW-1185">Reference proteome</keyword>
<dbReference type="STRING" id="365046.Rta_15230"/>
<feature type="binding site" evidence="15">
    <location>
        <position position="106"/>
    </location>
    <ligand>
        <name>Zn(2+)</name>
        <dbReference type="ChEBI" id="CHEBI:29105"/>
        <note>catalytic</note>
    </ligand>
</feature>
<dbReference type="Pfam" id="PF00383">
    <property type="entry name" value="dCMP_cyt_deam_1"/>
    <property type="match status" value="1"/>
</dbReference>
<feature type="binding site" evidence="14">
    <location>
        <position position="313"/>
    </location>
    <ligand>
        <name>substrate</name>
    </ligand>
</feature>
<accession>F5Y4V8</accession>
<dbReference type="SUPFAM" id="SSF53927">
    <property type="entry name" value="Cytidine deaminase-like"/>
    <property type="match status" value="1"/>
</dbReference>
<evidence type="ECO:0000256" key="5">
    <source>
        <dbReference type="ARBA" id="ARBA00007417"/>
    </source>
</evidence>
<dbReference type="EC" id="3.5.4.26" evidence="12"/>
<dbReference type="InterPro" id="IPR050765">
    <property type="entry name" value="Riboflavin_Biosynth_HTPR"/>
</dbReference>
<evidence type="ECO:0000256" key="9">
    <source>
        <dbReference type="ARBA" id="ARBA00022857"/>
    </source>
</evidence>
<evidence type="ECO:0000256" key="14">
    <source>
        <dbReference type="PIRSR" id="PIRSR006769-2"/>
    </source>
</evidence>
<dbReference type="InterPro" id="IPR024072">
    <property type="entry name" value="DHFR-like_dom_sf"/>
</dbReference>
<keyword evidence="8 12" id="KW-0862">Zinc</keyword>
<feature type="binding site" evidence="14">
    <location>
        <position position="192"/>
    </location>
    <ligand>
        <name>NADP(+)</name>
        <dbReference type="ChEBI" id="CHEBI:58349"/>
    </ligand>
</feature>
<dbReference type="AlphaFoldDB" id="F5Y4V8"/>
<dbReference type="GO" id="GO:0008703">
    <property type="term" value="F:5-amino-6-(5-phosphoribosylamino)uracil reductase activity"/>
    <property type="evidence" value="ECO:0007669"/>
    <property type="project" value="UniProtKB-EC"/>
</dbReference>
<evidence type="ECO:0000256" key="7">
    <source>
        <dbReference type="ARBA" id="ARBA00022723"/>
    </source>
</evidence>
<dbReference type="EC" id="1.1.1.193" evidence="12"/>
<evidence type="ECO:0000313" key="17">
    <source>
        <dbReference type="EMBL" id="AEG92614.1"/>
    </source>
</evidence>
<feature type="binding site" evidence="14">
    <location>
        <position position="244"/>
    </location>
    <ligand>
        <name>NADP(+)</name>
        <dbReference type="ChEBI" id="CHEBI:58349"/>
    </ligand>
</feature>
<dbReference type="PANTHER" id="PTHR38011:SF7">
    <property type="entry name" value="2,5-DIAMINO-6-RIBOSYLAMINO-4(3H)-PYRIMIDINONE 5'-PHOSPHATE REDUCTASE"/>
    <property type="match status" value="1"/>
</dbReference>
<dbReference type="InterPro" id="IPR002125">
    <property type="entry name" value="CMP_dCMP_dom"/>
</dbReference>
<dbReference type="NCBIfam" id="TIGR00227">
    <property type="entry name" value="ribD_Cterm"/>
    <property type="match status" value="1"/>
</dbReference>
<name>F5Y4V8_RAMTT</name>
<evidence type="ECO:0000256" key="6">
    <source>
        <dbReference type="ARBA" id="ARBA00022619"/>
    </source>
</evidence>
<dbReference type="PROSITE" id="PS51747">
    <property type="entry name" value="CYT_DCMP_DEAMINASES_2"/>
    <property type="match status" value="1"/>
</dbReference>
<organism evidence="17 18">
    <name type="scientific">Ramlibacter tataouinensis (strain ATCC BAA-407 / DSM 14655 / LMG 21543 / TTB310)</name>
    <dbReference type="NCBI Taxonomy" id="365046"/>
    <lineage>
        <taxon>Bacteria</taxon>
        <taxon>Pseudomonadati</taxon>
        <taxon>Pseudomonadota</taxon>
        <taxon>Betaproteobacteria</taxon>
        <taxon>Burkholderiales</taxon>
        <taxon>Comamonadaceae</taxon>
        <taxon>Ramlibacter</taxon>
    </lineage>
</organism>
<comment type="similarity">
    <text evidence="4 12">In the N-terminal section; belongs to the cytidine and deoxycytidylate deaminase family.</text>
</comment>
<dbReference type="InterPro" id="IPR016192">
    <property type="entry name" value="APOBEC/CMP_deaminase_Zn-bd"/>
</dbReference>
<evidence type="ECO:0000256" key="4">
    <source>
        <dbReference type="ARBA" id="ARBA00005259"/>
    </source>
</evidence>
<dbReference type="InterPro" id="IPR004794">
    <property type="entry name" value="Eubact_RibD"/>
</dbReference>
<evidence type="ECO:0000313" key="18">
    <source>
        <dbReference type="Proteomes" id="UP000008385"/>
    </source>
</evidence>
<dbReference type="SUPFAM" id="SSF53597">
    <property type="entry name" value="Dihydrofolate reductase-like"/>
    <property type="match status" value="1"/>
</dbReference>
<dbReference type="InterPro" id="IPR016193">
    <property type="entry name" value="Cytidine_deaminase-like"/>
</dbReference>
<evidence type="ECO:0000256" key="13">
    <source>
        <dbReference type="PIRSR" id="PIRSR006769-1"/>
    </source>
</evidence>
<evidence type="ECO:0000256" key="2">
    <source>
        <dbReference type="ARBA" id="ARBA00004882"/>
    </source>
</evidence>
<evidence type="ECO:0000256" key="8">
    <source>
        <dbReference type="ARBA" id="ARBA00022833"/>
    </source>
</evidence>
<dbReference type="CDD" id="cd01284">
    <property type="entry name" value="Riboflavin_deaminase-reductase"/>
    <property type="match status" value="1"/>
</dbReference>
<comment type="catalytic activity">
    <reaction evidence="12">
        <text>2,5-diamino-6-hydroxy-4-(5-phosphoribosylamino)-pyrimidine + H2O + H(+) = 5-amino-6-(5-phospho-D-ribosylamino)uracil + NH4(+)</text>
        <dbReference type="Rhea" id="RHEA:21868"/>
        <dbReference type="ChEBI" id="CHEBI:15377"/>
        <dbReference type="ChEBI" id="CHEBI:15378"/>
        <dbReference type="ChEBI" id="CHEBI:28938"/>
        <dbReference type="ChEBI" id="CHEBI:58453"/>
        <dbReference type="ChEBI" id="CHEBI:58614"/>
        <dbReference type="EC" id="3.5.4.26"/>
    </reaction>
</comment>
<dbReference type="InterPro" id="IPR011549">
    <property type="entry name" value="RibD_C"/>
</dbReference>
<sequence>MSGFGRPGSDHSQCGAMTAASPVLAFQALELARQALWLSNPNPRVGCILCAPAGRILGQGHTQQAGGPHAEVMALRDAAARGHDVRGATAYVTLEPCSHHGRTGPCCDALIQAGIARVVASIADPNPLVSGRGFERLRAAGVQVEVGAGAAGSRELNIGFFSRMVRQTPWVRLKVAASLDGTTALDNGASQWITSEAARTDGHAWRARACAVLTGIGTVLEDDPQLDVRLVQAPRQPHAVLVDSRLELPLTARLLRPGRKLLVYAAVADAAKRAALEARGATVILLPGPGGKVDLPAMLRDLARREVNELHVEAGHKLNGSLVREGLVDEFLVYLAPKLLGPGRGMAALAPLGELSKAVPLQFTSTEAVGPDLRILARIPGRDAF</sequence>
<keyword evidence="7 12" id="KW-0479">Metal-binding</keyword>
<evidence type="ECO:0000256" key="10">
    <source>
        <dbReference type="ARBA" id="ARBA00023002"/>
    </source>
</evidence>
<feature type="binding site" evidence="14">
    <location>
        <position position="229"/>
    </location>
    <ligand>
        <name>substrate</name>
    </ligand>
</feature>
<feature type="binding site" evidence="14">
    <location>
        <position position="226"/>
    </location>
    <ligand>
        <name>substrate</name>
    </ligand>
</feature>
<protein>
    <recommendedName>
        <fullName evidence="12">Riboflavin biosynthesis protein RibD</fullName>
    </recommendedName>
    <domain>
        <recommendedName>
            <fullName evidence="12">Diaminohydroxyphosphoribosylaminopyrimidine deaminase</fullName>
            <shortName evidence="12">DRAP deaminase</shortName>
            <ecNumber evidence="12">3.5.4.26</ecNumber>
        </recommendedName>
        <alternativeName>
            <fullName evidence="12">Riboflavin-specific deaminase</fullName>
        </alternativeName>
    </domain>
    <domain>
        <recommendedName>
            <fullName evidence="12">5-amino-6-(5-phosphoribosylamino)uracil reductase</fullName>
            <ecNumber evidence="12">1.1.1.193</ecNumber>
        </recommendedName>
        <alternativeName>
            <fullName evidence="12">HTP reductase</fullName>
        </alternativeName>
    </domain>
</protein>